<feature type="active site" evidence="8">
    <location>
        <position position="373"/>
    </location>
</feature>
<dbReference type="PRINTS" id="PR00143">
    <property type="entry name" value="CITRTSNTHASE"/>
</dbReference>
<dbReference type="KEGG" id="broo:brsh051_06690"/>
<dbReference type="GO" id="GO:0036440">
    <property type="term" value="F:citrate synthase activity"/>
    <property type="evidence" value="ECO:0007669"/>
    <property type="project" value="UniProtKB-EC"/>
</dbReference>
<dbReference type="Pfam" id="PF00285">
    <property type="entry name" value="Citrate_synt"/>
    <property type="match status" value="1"/>
</dbReference>
<proteinExistence type="inferred from homology"/>
<dbReference type="PROSITE" id="PS00480">
    <property type="entry name" value="CITRATE_SYNTHASE"/>
    <property type="match status" value="1"/>
</dbReference>
<evidence type="ECO:0000256" key="3">
    <source>
        <dbReference type="ARBA" id="ARBA00022532"/>
    </source>
</evidence>
<evidence type="ECO:0000313" key="11">
    <source>
        <dbReference type="EMBL" id="BEH01388.1"/>
    </source>
</evidence>
<keyword evidence="4 7" id="KW-0808">Transferase</keyword>
<gene>
    <name evidence="11" type="ORF">brsh051_06690</name>
</gene>
<sequence length="438" mass="49130">MSNGEWKEQSQVSDSVRISGLETDFEAPVVVPTEGSSGIDISKLLSETGYTTYDDGLANTASTMSAITYIDGDAGVLRYRGYPIEQLAKESTFLETAYLVIYGELPTAAELATWEDRIRRKTMVDERMREFFKMFPRRSHPMPVLASGLMMLSTYSFDSVDYTPEAIEKATERLIAKVPTLAAYGYKNSRGEAMLYPDNSLSYIENFLRMSFAYPTEPYEFHDEITRALDVLLILHADHEQNCSTSTVRLIGSSGANIYASVAGGVNALSGPLHGGANQAVVEMLSAIKESGISVKEYVQQVKDKKAGIKLMGFGHRIYKNYDPRAAIIKEHADKVMSLKAGRRDLLKLAQELEHAALEDDYFTERKLYPNVDFYSGLIYEAMGFPKEMFTVLFAIGRLPGWIAQWRELVTNPKRKIGRPRQIYIGEGERDYVPLGDR</sequence>
<dbReference type="InterPro" id="IPR016142">
    <property type="entry name" value="Citrate_synth-like_lrg_a-sub"/>
</dbReference>
<evidence type="ECO:0000256" key="2">
    <source>
        <dbReference type="ARBA" id="ARBA00010566"/>
    </source>
</evidence>
<dbReference type="Proteomes" id="UP001431656">
    <property type="component" value="Chromosome"/>
</dbReference>
<dbReference type="Gene3D" id="2.20.28.60">
    <property type="match status" value="1"/>
</dbReference>
<accession>A0AAN0KEV0</accession>
<comment type="similarity">
    <text evidence="2 7 10">Belongs to the citrate synthase family.</text>
</comment>
<dbReference type="CDD" id="cd06114">
    <property type="entry name" value="EcCS_like"/>
    <property type="match status" value="1"/>
</dbReference>
<dbReference type="PIRSF" id="PIRSF001369">
    <property type="entry name" value="Citrate_synth"/>
    <property type="match status" value="1"/>
</dbReference>
<reference evidence="11" key="1">
    <citation type="journal article" date="2024" name="Int. J. Syst. Evol. Microbiol.">
        <title>Brooklawnia propionicigenes sp. nov., a facultatively anaerobic, propionate-producing bacterium isolated from a methanogenic reactor treating waste from cattle farms.</title>
        <authorList>
            <person name="Akita Y."/>
            <person name="Ueki A."/>
            <person name="Tonouchi A."/>
            <person name="Sugawara Y."/>
            <person name="Honma S."/>
            <person name="Kaku N."/>
            <person name="Ueki K."/>
        </authorList>
    </citation>
    <scope>NUCLEOTIDE SEQUENCE</scope>
    <source>
        <strain evidence="11">SH051</strain>
    </source>
</reference>
<dbReference type="SUPFAM" id="SSF48256">
    <property type="entry name" value="Citrate synthase"/>
    <property type="match status" value="1"/>
</dbReference>
<dbReference type="PANTHER" id="PTHR42871:SF1">
    <property type="entry name" value="CITRATE SYNTHASE"/>
    <property type="match status" value="1"/>
</dbReference>
<evidence type="ECO:0000256" key="7">
    <source>
        <dbReference type="PIRNR" id="PIRNR001369"/>
    </source>
</evidence>
<organism evidence="11 12">
    <name type="scientific">Brooklawnia propionicigenes</name>
    <dbReference type="NCBI Taxonomy" id="3041175"/>
    <lineage>
        <taxon>Bacteria</taxon>
        <taxon>Bacillati</taxon>
        <taxon>Actinomycetota</taxon>
        <taxon>Actinomycetes</taxon>
        <taxon>Propionibacteriales</taxon>
        <taxon>Propionibacteriaceae</taxon>
        <taxon>Brooklawnia</taxon>
    </lineage>
</organism>
<evidence type="ECO:0000256" key="5">
    <source>
        <dbReference type="ARBA" id="ARBA00049288"/>
    </source>
</evidence>
<dbReference type="FunFam" id="1.10.230.10:FF:000002">
    <property type="entry name" value="Citrate synthase"/>
    <property type="match status" value="1"/>
</dbReference>
<dbReference type="Gene3D" id="1.10.580.10">
    <property type="entry name" value="Citrate Synthase, domain 1"/>
    <property type="match status" value="1"/>
</dbReference>
<protein>
    <recommendedName>
        <fullName evidence="6 7">Citrate synthase</fullName>
    </recommendedName>
</protein>
<keyword evidence="12" id="KW-1185">Reference proteome</keyword>
<dbReference type="InterPro" id="IPR019810">
    <property type="entry name" value="Citrate_synthase_AS"/>
</dbReference>
<evidence type="ECO:0000256" key="10">
    <source>
        <dbReference type="RuleBase" id="RU003406"/>
    </source>
</evidence>
<dbReference type="InterPro" id="IPR036969">
    <property type="entry name" value="Citrate_synthase_sf"/>
</dbReference>
<dbReference type="NCBIfam" id="TIGR01798">
    <property type="entry name" value="cit_synth_I"/>
    <property type="match status" value="1"/>
</dbReference>
<name>A0AAN0KEV0_9ACTN</name>
<dbReference type="GO" id="GO:0005737">
    <property type="term" value="C:cytoplasm"/>
    <property type="evidence" value="ECO:0007669"/>
    <property type="project" value="InterPro"/>
</dbReference>
<dbReference type="InterPro" id="IPR024176">
    <property type="entry name" value="Citrate_synthase_bac-typ"/>
</dbReference>
<dbReference type="AlphaFoldDB" id="A0AAN0KEV0"/>
<comment type="catalytic activity">
    <reaction evidence="5 9">
        <text>oxaloacetate + acetyl-CoA + H2O = citrate + CoA + H(+)</text>
        <dbReference type="Rhea" id="RHEA:16845"/>
        <dbReference type="ChEBI" id="CHEBI:15377"/>
        <dbReference type="ChEBI" id="CHEBI:15378"/>
        <dbReference type="ChEBI" id="CHEBI:16452"/>
        <dbReference type="ChEBI" id="CHEBI:16947"/>
        <dbReference type="ChEBI" id="CHEBI:57287"/>
        <dbReference type="ChEBI" id="CHEBI:57288"/>
        <dbReference type="EC" id="2.3.3.16"/>
    </reaction>
</comment>
<dbReference type="GO" id="GO:0006099">
    <property type="term" value="P:tricarboxylic acid cycle"/>
    <property type="evidence" value="ECO:0007669"/>
    <property type="project" value="UniProtKB-UniRule"/>
</dbReference>
<evidence type="ECO:0000256" key="8">
    <source>
        <dbReference type="PIRSR" id="PIRSR001369-1"/>
    </source>
</evidence>
<evidence type="ECO:0000256" key="9">
    <source>
        <dbReference type="RuleBase" id="RU003370"/>
    </source>
</evidence>
<evidence type="ECO:0000256" key="6">
    <source>
        <dbReference type="NCBIfam" id="TIGR01798"/>
    </source>
</evidence>
<evidence type="ECO:0000256" key="1">
    <source>
        <dbReference type="ARBA" id="ARBA00004751"/>
    </source>
</evidence>
<evidence type="ECO:0000256" key="4">
    <source>
        <dbReference type="ARBA" id="ARBA00022679"/>
    </source>
</evidence>
<dbReference type="NCBIfam" id="NF004126">
    <property type="entry name" value="PRK05614.1"/>
    <property type="match status" value="1"/>
</dbReference>
<keyword evidence="3 9" id="KW-0816">Tricarboxylic acid cycle</keyword>
<dbReference type="EMBL" id="AP028056">
    <property type="protein sequence ID" value="BEH01388.1"/>
    <property type="molecule type" value="Genomic_DNA"/>
</dbReference>
<dbReference type="Gene3D" id="1.10.230.10">
    <property type="entry name" value="Cytochrome P450-Terp, domain 2"/>
    <property type="match status" value="1"/>
</dbReference>
<dbReference type="InterPro" id="IPR010953">
    <property type="entry name" value="Citrate_synthase_typ-I"/>
</dbReference>
<feature type="active site" evidence="8">
    <location>
        <position position="316"/>
    </location>
</feature>
<evidence type="ECO:0000313" key="12">
    <source>
        <dbReference type="Proteomes" id="UP001431656"/>
    </source>
</evidence>
<dbReference type="InterPro" id="IPR002020">
    <property type="entry name" value="Citrate_synthase"/>
</dbReference>
<comment type="pathway">
    <text evidence="1 9">Carbohydrate metabolism; tricarboxylic acid cycle; isocitrate from oxaloacetate: step 1/2.</text>
</comment>
<dbReference type="PANTHER" id="PTHR42871">
    <property type="entry name" value="CITRATE SYNTHASE"/>
    <property type="match status" value="1"/>
</dbReference>
<dbReference type="InterPro" id="IPR016143">
    <property type="entry name" value="Citrate_synth-like_sm_a-sub"/>
</dbReference>